<dbReference type="GO" id="GO:0003677">
    <property type="term" value="F:DNA binding"/>
    <property type="evidence" value="ECO:0007669"/>
    <property type="project" value="UniProtKB-KW"/>
</dbReference>
<dbReference type="EMBL" id="JAWONS010000109">
    <property type="protein sequence ID" value="MDW2797257.1"/>
    <property type="molecule type" value="Genomic_DNA"/>
</dbReference>
<dbReference type="InterPro" id="IPR046947">
    <property type="entry name" value="LytR-like"/>
</dbReference>
<keyword evidence="2" id="KW-0238">DNA-binding</keyword>
<dbReference type="PROSITE" id="PS50930">
    <property type="entry name" value="HTH_LYTTR"/>
    <property type="match status" value="1"/>
</dbReference>
<comment type="caution">
    <text evidence="2">The sequence shown here is derived from an EMBL/GenBank/DDBJ whole genome shotgun (WGS) entry which is preliminary data.</text>
</comment>
<gene>
    <name evidence="2" type="ORF">RZO55_06670</name>
</gene>
<dbReference type="SMART" id="SM00850">
    <property type="entry name" value="LytTR"/>
    <property type="match status" value="1"/>
</dbReference>
<dbReference type="Proteomes" id="UP001276854">
    <property type="component" value="Unassembled WGS sequence"/>
</dbReference>
<dbReference type="Pfam" id="PF04397">
    <property type="entry name" value="LytTR"/>
    <property type="match status" value="1"/>
</dbReference>
<proteinExistence type="predicted"/>
<evidence type="ECO:0000259" key="1">
    <source>
        <dbReference type="PROSITE" id="PS50930"/>
    </source>
</evidence>
<dbReference type="PANTHER" id="PTHR37299">
    <property type="entry name" value="TRANSCRIPTIONAL REGULATOR-RELATED"/>
    <property type="match status" value="1"/>
</dbReference>
<dbReference type="RefSeq" id="WP_318063511.1">
    <property type="nucleotide sequence ID" value="NZ_JAWONS010000109.1"/>
</dbReference>
<dbReference type="InterPro" id="IPR007492">
    <property type="entry name" value="LytTR_DNA-bd_dom"/>
</dbReference>
<feature type="domain" description="HTH LytTR-type" evidence="1">
    <location>
        <begin position="44"/>
        <end position="130"/>
    </location>
</feature>
<dbReference type="PANTHER" id="PTHR37299:SF1">
    <property type="entry name" value="STAGE 0 SPORULATION PROTEIN A HOMOLOG"/>
    <property type="match status" value="1"/>
</dbReference>
<accession>A0ABU4GJT7</accession>
<evidence type="ECO:0000313" key="3">
    <source>
        <dbReference type="Proteomes" id="UP001276854"/>
    </source>
</evidence>
<reference evidence="2 3" key="1">
    <citation type="submission" date="2023-10" db="EMBL/GenBank/DDBJ databases">
        <title>A novel Glycoside Hydrolase 43-Like Enzyme from Clostrdium boliviensis is an Endo-xylanase, and a Candidate for Xylooligosaccharides Production from Different Xylan Substrates.</title>
        <authorList>
            <person name="Alvarez M.T."/>
            <person name="Rocabado-Villegas L.R."/>
            <person name="Salas-Veizaga D.M."/>
            <person name="Linares-Pasten J.A."/>
            <person name="Gudmundsdottir E.E."/>
            <person name="Hreggvidsson G.O."/>
            <person name="Adlercreutz P."/>
            <person name="Nordberg Karlsson E."/>
        </authorList>
    </citation>
    <scope>NUCLEOTIDE SEQUENCE [LARGE SCALE GENOMIC DNA]</scope>
    <source>
        <strain evidence="2 3">E-1</strain>
    </source>
</reference>
<evidence type="ECO:0000313" key="2">
    <source>
        <dbReference type="EMBL" id="MDW2797257.1"/>
    </source>
</evidence>
<protein>
    <submittedName>
        <fullName evidence="2">LytTR family DNA-binding domain-containing protein</fullName>
    </submittedName>
</protein>
<keyword evidence="3" id="KW-1185">Reference proteome</keyword>
<sequence>MRIAFLIDERTDLIVLYPKNRSMADLEKMKYSAFFNGKFFAFMIREIYYLESYERKTSLMLKEGRIRIKARLNEEERKLPKEWFVRISRHNIINMHHVRSVKGEKVEIINGDILYVSHNRKKMFQKEYRIFLEFYNLLV</sequence>
<organism evidence="2 3">
    <name type="scientific">Clostridium boliviensis</name>
    <dbReference type="NCBI Taxonomy" id="318465"/>
    <lineage>
        <taxon>Bacteria</taxon>
        <taxon>Bacillati</taxon>
        <taxon>Bacillota</taxon>
        <taxon>Clostridia</taxon>
        <taxon>Eubacteriales</taxon>
        <taxon>Clostridiaceae</taxon>
        <taxon>Clostridium</taxon>
    </lineage>
</organism>
<dbReference type="Gene3D" id="2.40.50.1020">
    <property type="entry name" value="LytTr DNA-binding domain"/>
    <property type="match status" value="1"/>
</dbReference>
<name>A0ABU4GJT7_9CLOT</name>